<proteinExistence type="inferred from homology"/>
<reference evidence="8 9" key="1">
    <citation type="submission" date="2019-07" db="EMBL/GenBank/DDBJ databases">
        <title>Caenimonas sedimenti sp. nov., isolated from activated sludge.</title>
        <authorList>
            <person name="Xu J."/>
        </authorList>
    </citation>
    <scope>NUCLEOTIDE SEQUENCE [LARGE SCALE GENOMIC DNA]</scope>
    <source>
        <strain evidence="8 9">HX-9-20</strain>
    </source>
</reference>
<protein>
    <submittedName>
        <fullName evidence="8">DoxX family protein</fullName>
    </submittedName>
</protein>
<evidence type="ECO:0000256" key="2">
    <source>
        <dbReference type="ARBA" id="ARBA00006679"/>
    </source>
</evidence>
<evidence type="ECO:0000256" key="7">
    <source>
        <dbReference type="SAM" id="Phobius"/>
    </source>
</evidence>
<dbReference type="InterPro" id="IPR032808">
    <property type="entry name" value="DoxX"/>
</dbReference>
<keyword evidence="5 7" id="KW-1133">Transmembrane helix</keyword>
<dbReference type="PANTHER" id="PTHR33452:SF1">
    <property type="entry name" value="INNER MEMBRANE PROTEIN YPHA-RELATED"/>
    <property type="match status" value="1"/>
</dbReference>
<dbReference type="EMBL" id="VOBQ01000002">
    <property type="protein sequence ID" value="TWO72910.1"/>
    <property type="molecule type" value="Genomic_DNA"/>
</dbReference>
<organism evidence="8 9">
    <name type="scientific">Caenimonas sedimenti</name>
    <dbReference type="NCBI Taxonomy" id="2596921"/>
    <lineage>
        <taxon>Bacteria</taxon>
        <taxon>Pseudomonadati</taxon>
        <taxon>Pseudomonadota</taxon>
        <taxon>Betaproteobacteria</taxon>
        <taxon>Burkholderiales</taxon>
        <taxon>Comamonadaceae</taxon>
        <taxon>Caenimonas</taxon>
    </lineage>
</organism>
<keyword evidence="6 7" id="KW-0472">Membrane</keyword>
<keyword evidence="3" id="KW-1003">Cell membrane</keyword>
<dbReference type="RefSeq" id="WP_145890202.1">
    <property type="nucleotide sequence ID" value="NZ_VOBQ01000002.1"/>
</dbReference>
<keyword evidence="4 7" id="KW-0812">Transmembrane</keyword>
<feature type="transmembrane region" description="Helical" evidence="7">
    <location>
        <begin position="12"/>
        <end position="40"/>
    </location>
</feature>
<sequence>MEPRGFDAPLALAGRVGLVALFLPAGIGKLANLAGVTALIASKGLPFADAVAVATAGFEILASLAVLAGWKTRWAALALAAFTVLAGLLFHDFWAAAAAQRMAQQQAFFKNLGIAGGLLLLAALGPGMLSIDARRRTP</sequence>
<comment type="subcellular location">
    <subcellularLocation>
        <location evidence="1">Cell membrane</location>
        <topology evidence="1">Multi-pass membrane protein</topology>
    </subcellularLocation>
</comment>
<evidence type="ECO:0000256" key="6">
    <source>
        <dbReference type="ARBA" id="ARBA00023136"/>
    </source>
</evidence>
<dbReference type="GO" id="GO:0005886">
    <property type="term" value="C:plasma membrane"/>
    <property type="evidence" value="ECO:0007669"/>
    <property type="project" value="UniProtKB-SubCell"/>
</dbReference>
<feature type="transmembrane region" description="Helical" evidence="7">
    <location>
        <begin position="74"/>
        <end position="96"/>
    </location>
</feature>
<dbReference type="Pfam" id="PF07681">
    <property type="entry name" value="DoxX"/>
    <property type="match status" value="1"/>
</dbReference>
<comment type="caution">
    <text evidence="8">The sequence shown here is derived from an EMBL/GenBank/DDBJ whole genome shotgun (WGS) entry which is preliminary data.</text>
</comment>
<feature type="transmembrane region" description="Helical" evidence="7">
    <location>
        <begin position="47"/>
        <end position="68"/>
    </location>
</feature>
<accession>A0A562ZWE1</accession>
<dbReference type="AlphaFoldDB" id="A0A562ZWE1"/>
<evidence type="ECO:0000256" key="1">
    <source>
        <dbReference type="ARBA" id="ARBA00004651"/>
    </source>
</evidence>
<comment type="similarity">
    <text evidence="2">Belongs to the DoxX family.</text>
</comment>
<dbReference type="PANTHER" id="PTHR33452">
    <property type="entry name" value="OXIDOREDUCTASE CATD-RELATED"/>
    <property type="match status" value="1"/>
</dbReference>
<gene>
    <name evidence="8" type="ORF">FN976_01310</name>
</gene>
<keyword evidence="9" id="KW-1185">Reference proteome</keyword>
<dbReference type="InterPro" id="IPR051907">
    <property type="entry name" value="DoxX-like_oxidoreductase"/>
</dbReference>
<dbReference type="Proteomes" id="UP000318199">
    <property type="component" value="Unassembled WGS sequence"/>
</dbReference>
<dbReference type="OrthoDB" id="9792760at2"/>
<name>A0A562ZWE1_9BURK</name>
<evidence type="ECO:0000313" key="8">
    <source>
        <dbReference type="EMBL" id="TWO72910.1"/>
    </source>
</evidence>
<evidence type="ECO:0000256" key="3">
    <source>
        <dbReference type="ARBA" id="ARBA00022475"/>
    </source>
</evidence>
<evidence type="ECO:0000256" key="4">
    <source>
        <dbReference type="ARBA" id="ARBA00022692"/>
    </source>
</evidence>
<evidence type="ECO:0000256" key="5">
    <source>
        <dbReference type="ARBA" id="ARBA00022989"/>
    </source>
</evidence>
<evidence type="ECO:0000313" key="9">
    <source>
        <dbReference type="Proteomes" id="UP000318199"/>
    </source>
</evidence>
<feature type="transmembrane region" description="Helical" evidence="7">
    <location>
        <begin position="108"/>
        <end position="129"/>
    </location>
</feature>